<name>A0A934WZJ5_9BACT</name>
<dbReference type="InterPro" id="IPR011059">
    <property type="entry name" value="Metal-dep_hydrolase_composite"/>
</dbReference>
<dbReference type="GO" id="GO:0016810">
    <property type="term" value="F:hydrolase activity, acting on carbon-nitrogen (but not peptide) bonds"/>
    <property type="evidence" value="ECO:0007669"/>
    <property type="project" value="InterPro"/>
</dbReference>
<feature type="chain" id="PRO_5037459818" evidence="1">
    <location>
        <begin position="21"/>
        <end position="545"/>
    </location>
</feature>
<dbReference type="AlphaFoldDB" id="A0A934WZJ5"/>
<gene>
    <name evidence="3" type="ORF">JKA74_13775</name>
</gene>
<evidence type="ECO:0000313" key="3">
    <source>
        <dbReference type="EMBL" id="MBK6266108.1"/>
    </source>
</evidence>
<dbReference type="InterPro" id="IPR032466">
    <property type="entry name" value="Metal_Hydrolase"/>
</dbReference>
<proteinExistence type="predicted"/>
<dbReference type="Proteomes" id="UP000611723">
    <property type="component" value="Unassembled WGS sequence"/>
</dbReference>
<dbReference type="PANTHER" id="PTHR22642:SF2">
    <property type="entry name" value="PROTEIN LONG AFTER FAR-RED 3"/>
    <property type="match status" value="1"/>
</dbReference>
<organism evidence="3 4">
    <name type="scientific">Marivirga aurantiaca</name>
    <dbReference type="NCBI Taxonomy" id="2802615"/>
    <lineage>
        <taxon>Bacteria</taxon>
        <taxon>Pseudomonadati</taxon>
        <taxon>Bacteroidota</taxon>
        <taxon>Cytophagia</taxon>
        <taxon>Cytophagales</taxon>
        <taxon>Marivirgaceae</taxon>
        <taxon>Marivirga</taxon>
    </lineage>
</organism>
<evidence type="ECO:0000259" key="2">
    <source>
        <dbReference type="Pfam" id="PF07969"/>
    </source>
</evidence>
<feature type="domain" description="Amidohydrolase 3" evidence="2">
    <location>
        <begin position="70"/>
        <end position="542"/>
    </location>
</feature>
<evidence type="ECO:0000256" key="1">
    <source>
        <dbReference type="SAM" id="SignalP"/>
    </source>
</evidence>
<sequence length="545" mass="61591">MRNNLLLLLLLVLSFSCSQKEEVDYLFYNGKVYQANEEFKVTGAFAIKNSRFVAVGNDQDILNHYESAHTIDLAKAPVYPGFIDGHAHFYRYSLGLRDVDLGGTKSFNEIIERLQKHAEEYPEEEWLLGRGWDQNDWDNNEFPDRDTLDLLFPNKVIMLTRVDGHAVLTNKKGLDLAGINAQSRIPGGEIILKNGKASGVLIDNAIYALSKEMPEIPLERKKELLLKGQANCFEVGITSLADAGLDKDQIELMSTMQKERSLKMRTYAMINPSEENMNYYFGQGHIKTDQMHVRSFKIYGDGALGSRGACLVEPYTDMPTTNGFLLSDIGRFDSLAKIILAKDFQMNTHCIGDSANRVITGIYGKYLKGKNDKRWRIEHAQVVKRSDISKFGLYNILPSVQPTHATSDMYWAEERLGKERIETAYAYQELLKQNGKLILGSDFPVEDINPLFGFHAAVARQDGNNYPDGGFQSENALSREEALKGMTLWAAYGQFEEAEKGSIEKGKFADFVILDQDIMEVEPGRMRRTQVMQTWIGGEKVYSAE</sequence>
<accession>A0A934WZJ5</accession>
<dbReference type="PANTHER" id="PTHR22642">
    <property type="entry name" value="IMIDAZOLONEPROPIONASE"/>
    <property type="match status" value="1"/>
</dbReference>
<dbReference type="PROSITE" id="PS51257">
    <property type="entry name" value="PROKAR_LIPOPROTEIN"/>
    <property type="match status" value="1"/>
</dbReference>
<keyword evidence="1" id="KW-0732">Signal</keyword>
<dbReference type="Gene3D" id="3.10.310.70">
    <property type="match status" value="1"/>
</dbReference>
<keyword evidence="4" id="KW-1185">Reference proteome</keyword>
<dbReference type="InterPro" id="IPR033932">
    <property type="entry name" value="YtcJ-like"/>
</dbReference>
<dbReference type="CDD" id="cd01300">
    <property type="entry name" value="YtcJ_like"/>
    <property type="match status" value="1"/>
</dbReference>
<dbReference type="Gene3D" id="3.20.20.140">
    <property type="entry name" value="Metal-dependent hydrolases"/>
    <property type="match status" value="1"/>
</dbReference>
<comment type="caution">
    <text evidence="3">The sequence shown here is derived from an EMBL/GenBank/DDBJ whole genome shotgun (WGS) entry which is preliminary data.</text>
</comment>
<dbReference type="SUPFAM" id="SSF51338">
    <property type="entry name" value="Composite domain of metallo-dependent hydrolases"/>
    <property type="match status" value="1"/>
</dbReference>
<dbReference type="SUPFAM" id="SSF51556">
    <property type="entry name" value="Metallo-dependent hydrolases"/>
    <property type="match status" value="1"/>
</dbReference>
<dbReference type="RefSeq" id="WP_201431788.1">
    <property type="nucleotide sequence ID" value="NZ_JAEQBW010000006.1"/>
</dbReference>
<protein>
    <submittedName>
        <fullName evidence="3">Amidohydrolase</fullName>
    </submittedName>
</protein>
<reference evidence="3" key="1">
    <citation type="submission" date="2021-01" db="EMBL/GenBank/DDBJ databases">
        <title>Marivirga aurantiaca sp. nov., isolated from intertidal surface sediments.</title>
        <authorList>
            <person name="Zhang M."/>
        </authorList>
    </citation>
    <scope>NUCLEOTIDE SEQUENCE</scope>
    <source>
        <strain evidence="3">S37H4</strain>
    </source>
</reference>
<evidence type="ECO:0000313" key="4">
    <source>
        <dbReference type="Proteomes" id="UP000611723"/>
    </source>
</evidence>
<dbReference type="InterPro" id="IPR013108">
    <property type="entry name" value="Amidohydro_3"/>
</dbReference>
<feature type="signal peptide" evidence="1">
    <location>
        <begin position="1"/>
        <end position="20"/>
    </location>
</feature>
<dbReference type="Pfam" id="PF07969">
    <property type="entry name" value="Amidohydro_3"/>
    <property type="match status" value="1"/>
</dbReference>
<dbReference type="EMBL" id="JAEQBW010000006">
    <property type="protein sequence ID" value="MBK6266108.1"/>
    <property type="molecule type" value="Genomic_DNA"/>
</dbReference>
<dbReference type="Gene3D" id="2.30.40.10">
    <property type="entry name" value="Urease, subunit C, domain 1"/>
    <property type="match status" value="1"/>
</dbReference>